<feature type="region of interest" description="Disordered" evidence="1">
    <location>
        <begin position="408"/>
        <end position="441"/>
    </location>
</feature>
<evidence type="ECO:0000256" key="1">
    <source>
        <dbReference type="SAM" id="MobiDB-lite"/>
    </source>
</evidence>
<feature type="compositionally biased region" description="Low complexity" evidence="1">
    <location>
        <begin position="147"/>
        <end position="159"/>
    </location>
</feature>
<accession>A0A914GVK0</accession>
<name>A0A914GVK0_GLORO</name>
<dbReference type="AlphaFoldDB" id="A0A914GVK0"/>
<feature type="compositionally biased region" description="Low complexity" evidence="1">
    <location>
        <begin position="1"/>
        <end position="29"/>
    </location>
</feature>
<evidence type="ECO:0000313" key="3">
    <source>
        <dbReference type="WBParaSite" id="Gr19_v10_g11588.t1"/>
    </source>
</evidence>
<dbReference type="Proteomes" id="UP000887572">
    <property type="component" value="Unplaced"/>
</dbReference>
<feature type="compositionally biased region" description="Polar residues" evidence="1">
    <location>
        <begin position="431"/>
        <end position="441"/>
    </location>
</feature>
<dbReference type="WBParaSite" id="Gr19_v10_g11588.t1">
    <property type="protein sequence ID" value="Gr19_v10_g11588.t1"/>
    <property type="gene ID" value="Gr19_v10_g11588"/>
</dbReference>
<feature type="region of interest" description="Disordered" evidence="1">
    <location>
        <begin position="1"/>
        <end position="50"/>
    </location>
</feature>
<sequence>MNNGESNSNGTPNGIPNGNNSNNNDNNNNNGGGNGKPPNNGNKARRSRTTAGRNVPALIEQNDLAHLLQPTFEADGGTLMEVRNGRKRPHSALDPENGAAGCSTSSSGNNNNNCNNETITPSGREMVRNGRKRPRSVLDPENVGGCSNSSSSSANNNNNEPITPSGREMEFGTAICTRPLGAMNSPSVGIDNQLLASTSAIGLQGVPEHIRDAVCRINARQLQRMVDVNPPYAADVPSIGENGLSNLAWLLLDWTEEMVMKRVVGIVCAAGPFQTQGNLEGFDVRLVFNGADGQELALHAWGELSGRLSGLKVNDVVEFFRLKVRSQCKFPKGSFPYVLLFNGESRWQLLSRAGSSIITSISVGEGNFAPIVAEPIEWSGAAVAEPLMGGQHIGESLANVVVAHVCSTQNREEEEEEEEDEPESANDSDENGATTTVSKTK</sequence>
<evidence type="ECO:0000313" key="2">
    <source>
        <dbReference type="Proteomes" id="UP000887572"/>
    </source>
</evidence>
<proteinExistence type="predicted"/>
<keyword evidence="2" id="KW-1185">Reference proteome</keyword>
<feature type="compositionally biased region" description="Acidic residues" evidence="1">
    <location>
        <begin position="412"/>
        <end position="430"/>
    </location>
</feature>
<organism evidence="2 3">
    <name type="scientific">Globodera rostochiensis</name>
    <name type="common">Golden nematode worm</name>
    <name type="synonym">Heterodera rostochiensis</name>
    <dbReference type="NCBI Taxonomy" id="31243"/>
    <lineage>
        <taxon>Eukaryota</taxon>
        <taxon>Metazoa</taxon>
        <taxon>Ecdysozoa</taxon>
        <taxon>Nematoda</taxon>
        <taxon>Chromadorea</taxon>
        <taxon>Rhabditida</taxon>
        <taxon>Tylenchina</taxon>
        <taxon>Tylenchomorpha</taxon>
        <taxon>Tylenchoidea</taxon>
        <taxon>Heteroderidae</taxon>
        <taxon>Heteroderinae</taxon>
        <taxon>Globodera</taxon>
    </lineage>
</organism>
<reference evidence="3" key="1">
    <citation type="submission" date="2022-11" db="UniProtKB">
        <authorList>
            <consortium name="WormBaseParasite"/>
        </authorList>
    </citation>
    <scope>IDENTIFICATION</scope>
</reference>
<feature type="region of interest" description="Disordered" evidence="1">
    <location>
        <begin position="86"/>
        <end position="168"/>
    </location>
</feature>
<feature type="compositionally biased region" description="Low complexity" evidence="1">
    <location>
        <begin position="97"/>
        <end position="116"/>
    </location>
</feature>
<protein>
    <submittedName>
        <fullName evidence="3">Uncharacterized protein</fullName>
    </submittedName>
</protein>